<dbReference type="GO" id="GO:0006627">
    <property type="term" value="P:protein processing involved in protein targeting to mitochondrion"/>
    <property type="evidence" value="ECO:0007669"/>
    <property type="project" value="TreeGrafter"/>
</dbReference>
<dbReference type="InterPro" id="IPR000223">
    <property type="entry name" value="Pept_S26A_signal_pept_1"/>
</dbReference>
<keyword evidence="2" id="KW-0999">Mitochondrion inner membrane</keyword>
<dbReference type="GeneID" id="20673887"/>
<dbReference type="PRINTS" id="PR00727">
    <property type="entry name" value="LEADERPTASE"/>
</dbReference>
<evidence type="ECO:0000256" key="7">
    <source>
        <dbReference type="PIRSR" id="PIRSR600223-1"/>
    </source>
</evidence>
<dbReference type="PROSITE" id="PS00761">
    <property type="entry name" value="SPASE_I_3"/>
    <property type="match status" value="1"/>
</dbReference>
<dbReference type="OrthoDB" id="308440at2759"/>
<dbReference type="eggNOG" id="KOG0171">
    <property type="taxonomic scope" value="Eukaryota"/>
</dbReference>
<evidence type="ECO:0000256" key="6">
    <source>
        <dbReference type="ARBA" id="ARBA00038445"/>
    </source>
</evidence>
<comment type="subcellular location">
    <subcellularLocation>
        <location evidence="1">Mitochondrion inner membrane</location>
    </subcellularLocation>
</comment>
<dbReference type="GO" id="GO:0042720">
    <property type="term" value="C:mitochondrial inner membrane peptidase complex"/>
    <property type="evidence" value="ECO:0007669"/>
    <property type="project" value="TreeGrafter"/>
</dbReference>
<keyword evidence="4" id="KW-0496">Mitochondrion</keyword>
<evidence type="ECO:0000256" key="1">
    <source>
        <dbReference type="ARBA" id="ARBA00004273"/>
    </source>
</evidence>
<dbReference type="PANTHER" id="PTHR12383">
    <property type="entry name" value="PROTEASE FAMILY S26 MITOCHONDRIAL INNER MEMBRANE PROTEASE-RELATED"/>
    <property type="match status" value="1"/>
</dbReference>
<dbReference type="Pfam" id="PF10502">
    <property type="entry name" value="Peptidase_S26"/>
    <property type="match status" value="2"/>
</dbReference>
<keyword evidence="5" id="KW-0472">Membrane</keyword>
<gene>
    <name evidence="9" type="ORF">HETIRDRAFT_42324</name>
</gene>
<dbReference type="KEGG" id="hir:HETIRDRAFT_42324"/>
<dbReference type="EMBL" id="KI925454">
    <property type="protein sequence ID" value="ETW87454.1"/>
    <property type="molecule type" value="Genomic_DNA"/>
</dbReference>
<dbReference type="FunCoup" id="W4KP23">
    <property type="interactions" value="311"/>
</dbReference>
<feature type="active site" evidence="7">
    <location>
        <position position="26"/>
    </location>
</feature>
<comment type="similarity">
    <text evidence="6">Belongs to the peptidase S26 family. IMP1 subfamily.</text>
</comment>
<protein>
    <submittedName>
        <fullName evidence="9">Serine protease 26A</fullName>
    </submittedName>
</protein>
<sequence length="146" mass="15810">QTINIGCAIHLFFEYVGRPTLVQGPSMIPTMAESGELVIEYRLPLRLNPNHLQRGDLVTLTSPVQPGRIVCKRVLGLPGDVVCVDPTGMKAPSTEHVVIPKGHIWIMGDNAAASRDSRDYGPVSLSLVRGTLLARVRAIICALGIY</sequence>
<keyword evidence="10" id="KW-1185">Reference proteome</keyword>
<feature type="active site" evidence="7">
    <location>
        <position position="72"/>
    </location>
</feature>
<dbReference type="GO" id="GO:0004252">
    <property type="term" value="F:serine-type endopeptidase activity"/>
    <property type="evidence" value="ECO:0007669"/>
    <property type="project" value="InterPro"/>
</dbReference>
<feature type="domain" description="Peptidase S26" evidence="8">
    <location>
        <begin position="93"/>
        <end position="133"/>
    </location>
</feature>
<dbReference type="Proteomes" id="UP000030671">
    <property type="component" value="Unassembled WGS sequence"/>
</dbReference>
<keyword evidence="3" id="KW-0378">Hydrolase</keyword>
<dbReference type="PROSITE" id="PS00760">
    <property type="entry name" value="SPASE_I_2"/>
    <property type="match status" value="1"/>
</dbReference>
<dbReference type="Gene3D" id="2.10.109.10">
    <property type="entry name" value="Umud Fragment, subunit A"/>
    <property type="match status" value="1"/>
</dbReference>
<dbReference type="InterPro" id="IPR036286">
    <property type="entry name" value="LexA/Signal_pep-like_sf"/>
</dbReference>
<dbReference type="AlphaFoldDB" id="W4KP23"/>
<evidence type="ECO:0000256" key="5">
    <source>
        <dbReference type="ARBA" id="ARBA00023136"/>
    </source>
</evidence>
<dbReference type="CDD" id="cd06530">
    <property type="entry name" value="S26_SPase_I"/>
    <property type="match status" value="1"/>
</dbReference>
<name>W4KP23_HETIT</name>
<evidence type="ECO:0000313" key="9">
    <source>
        <dbReference type="EMBL" id="ETW87454.1"/>
    </source>
</evidence>
<keyword evidence="9" id="KW-0645">Protease</keyword>
<dbReference type="HOGENOM" id="CLU_028723_4_3_1"/>
<evidence type="ECO:0000256" key="4">
    <source>
        <dbReference type="ARBA" id="ARBA00023128"/>
    </source>
</evidence>
<dbReference type="InterPro" id="IPR019758">
    <property type="entry name" value="Pept_S26A_signal_pept_1_CS"/>
</dbReference>
<dbReference type="InterPro" id="IPR052064">
    <property type="entry name" value="Mito_IMP1_subunit"/>
</dbReference>
<evidence type="ECO:0000259" key="8">
    <source>
        <dbReference type="Pfam" id="PF10502"/>
    </source>
</evidence>
<dbReference type="GO" id="GO:0006465">
    <property type="term" value="P:signal peptide processing"/>
    <property type="evidence" value="ECO:0007669"/>
    <property type="project" value="InterPro"/>
</dbReference>
<dbReference type="STRING" id="747525.W4KP23"/>
<reference evidence="9 10" key="1">
    <citation type="journal article" date="2012" name="New Phytol.">
        <title>Insight into trade-off between wood decay and parasitism from the genome of a fungal forest pathogen.</title>
        <authorList>
            <person name="Olson A."/>
            <person name="Aerts A."/>
            <person name="Asiegbu F."/>
            <person name="Belbahri L."/>
            <person name="Bouzid O."/>
            <person name="Broberg A."/>
            <person name="Canback B."/>
            <person name="Coutinho P.M."/>
            <person name="Cullen D."/>
            <person name="Dalman K."/>
            <person name="Deflorio G."/>
            <person name="van Diepen L.T."/>
            <person name="Dunand C."/>
            <person name="Duplessis S."/>
            <person name="Durling M."/>
            <person name="Gonthier P."/>
            <person name="Grimwood J."/>
            <person name="Fossdal C.G."/>
            <person name="Hansson D."/>
            <person name="Henrissat B."/>
            <person name="Hietala A."/>
            <person name="Himmelstrand K."/>
            <person name="Hoffmeister D."/>
            <person name="Hogberg N."/>
            <person name="James T.Y."/>
            <person name="Karlsson M."/>
            <person name="Kohler A."/>
            <person name="Kues U."/>
            <person name="Lee Y.H."/>
            <person name="Lin Y.C."/>
            <person name="Lind M."/>
            <person name="Lindquist E."/>
            <person name="Lombard V."/>
            <person name="Lucas S."/>
            <person name="Lunden K."/>
            <person name="Morin E."/>
            <person name="Murat C."/>
            <person name="Park J."/>
            <person name="Raffaello T."/>
            <person name="Rouze P."/>
            <person name="Salamov A."/>
            <person name="Schmutz J."/>
            <person name="Solheim H."/>
            <person name="Stahlberg J."/>
            <person name="Velez H."/>
            <person name="de Vries R.P."/>
            <person name="Wiebenga A."/>
            <person name="Woodward S."/>
            <person name="Yakovlev I."/>
            <person name="Garbelotto M."/>
            <person name="Martin F."/>
            <person name="Grigoriev I.V."/>
            <person name="Stenlid J."/>
        </authorList>
    </citation>
    <scope>NUCLEOTIDE SEQUENCE [LARGE SCALE GENOMIC DNA]</scope>
    <source>
        <strain evidence="9 10">TC 32-1</strain>
    </source>
</reference>
<dbReference type="SUPFAM" id="SSF51306">
    <property type="entry name" value="LexA/Signal peptidase"/>
    <property type="match status" value="1"/>
</dbReference>
<dbReference type="PANTHER" id="PTHR12383:SF16">
    <property type="entry name" value="MITOCHONDRIAL INNER MEMBRANE PROTEASE SUBUNIT 1"/>
    <property type="match status" value="1"/>
</dbReference>
<feature type="domain" description="Peptidase S26" evidence="8">
    <location>
        <begin position="8"/>
        <end position="85"/>
    </location>
</feature>
<evidence type="ECO:0000256" key="2">
    <source>
        <dbReference type="ARBA" id="ARBA00022792"/>
    </source>
</evidence>
<dbReference type="RefSeq" id="XP_009540357.1">
    <property type="nucleotide sequence ID" value="XM_009542062.1"/>
</dbReference>
<dbReference type="InterPro" id="IPR019757">
    <property type="entry name" value="Pept_S26A_signal_pept_1_Lys-AS"/>
</dbReference>
<feature type="non-terminal residue" evidence="9">
    <location>
        <position position="1"/>
    </location>
</feature>
<organism evidence="9 10">
    <name type="scientific">Heterobasidion irregulare (strain TC 32-1)</name>
    <dbReference type="NCBI Taxonomy" id="747525"/>
    <lineage>
        <taxon>Eukaryota</taxon>
        <taxon>Fungi</taxon>
        <taxon>Dikarya</taxon>
        <taxon>Basidiomycota</taxon>
        <taxon>Agaricomycotina</taxon>
        <taxon>Agaricomycetes</taxon>
        <taxon>Russulales</taxon>
        <taxon>Bondarzewiaceae</taxon>
        <taxon>Heterobasidion</taxon>
        <taxon>Heterobasidion annosum species complex</taxon>
    </lineage>
</organism>
<dbReference type="InterPro" id="IPR019533">
    <property type="entry name" value="Peptidase_S26"/>
</dbReference>
<dbReference type="InParanoid" id="W4KP23"/>
<evidence type="ECO:0000256" key="3">
    <source>
        <dbReference type="ARBA" id="ARBA00022801"/>
    </source>
</evidence>
<accession>W4KP23</accession>
<proteinExistence type="inferred from homology"/>
<evidence type="ECO:0000313" key="10">
    <source>
        <dbReference type="Proteomes" id="UP000030671"/>
    </source>
</evidence>